<protein>
    <recommendedName>
        <fullName evidence="8">Hydroxylysine kinase</fullName>
        <ecNumber evidence="7">2.7.1.81</ecNumber>
    </recommendedName>
</protein>
<dbReference type="InterPro" id="IPR050249">
    <property type="entry name" value="Pseudomonas-type_ThrB"/>
</dbReference>
<evidence type="ECO:0000256" key="1">
    <source>
        <dbReference type="ARBA" id="ARBA00004496"/>
    </source>
</evidence>
<dbReference type="Gene3D" id="3.90.1200.10">
    <property type="match status" value="1"/>
</dbReference>
<keyword evidence="2" id="KW-0963">Cytoplasm</keyword>
<evidence type="ECO:0000256" key="7">
    <source>
        <dbReference type="ARBA" id="ARBA00038873"/>
    </source>
</evidence>
<dbReference type="PANTHER" id="PTHR21064">
    <property type="entry name" value="AMINOGLYCOSIDE PHOSPHOTRANSFERASE DOMAIN-CONTAINING PROTEIN-RELATED"/>
    <property type="match status" value="1"/>
</dbReference>
<dbReference type="GO" id="GO:0005737">
    <property type="term" value="C:cytoplasm"/>
    <property type="evidence" value="ECO:0007669"/>
    <property type="project" value="UniProtKB-SubCell"/>
</dbReference>
<dbReference type="KEGG" id="och:CES85_3005"/>
<sequence length="326" mass="36206">MMARLSTEQAQTVALHHFGINGQVTELGGERTQNFRIVAADRTTFTLKVSDPHESAECILLESAALLHIAKVAPDIAVPRIMHALNGELSVYLGAADGRRLRILTYLDGTPFSFVEAPTSALRNTIGWAVGTLDNALASFDHPFARQRDLIWDVKNISRLRPHLQLIDAKRRPLAEAMLDRFEAVVSPRLAHLPTQAIHSDMNGQNILIGGDRMAGFIDFGDLVHAPRLVDLAGATLLQFRDGENDVKDAADVVAAYNEAAPLTYLEVEFLQDFMIARCIINVLVTEYLADQNTANRDYIMKNNHVSWKRLVRLSCMPQNLFKSPS</sequence>
<geneLocation type="plasmid" evidence="10 11">
    <name>unnamed1</name>
</geneLocation>
<evidence type="ECO:0000259" key="9">
    <source>
        <dbReference type="Pfam" id="PF01636"/>
    </source>
</evidence>
<dbReference type="InterPro" id="IPR011009">
    <property type="entry name" value="Kinase-like_dom_sf"/>
</dbReference>
<evidence type="ECO:0000256" key="3">
    <source>
        <dbReference type="ARBA" id="ARBA00022679"/>
    </source>
</evidence>
<evidence type="ECO:0000256" key="4">
    <source>
        <dbReference type="ARBA" id="ARBA00022777"/>
    </source>
</evidence>
<name>A0A248UPK6_9HYPH</name>
<evidence type="ECO:0000313" key="11">
    <source>
        <dbReference type="Proteomes" id="UP000215256"/>
    </source>
</evidence>
<dbReference type="OrthoDB" id="156345at2"/>
<evidence type="ECO:0000256" key="8">
    <source>
        <dbReference type="ARBA" id="ARBA00040505"/>
    </source>
</evidence>
<dbReference type="AlphaFoldDB" id="A0A248UPK6"/>
<evidence type="ECO:0000256" key="5">
    <source>
        <dbReference type="ARBA" id="ARBA00036820"/>
    </source>
</evidence>
<dbReference type="Pfam" id="PF01636">
    <property type="entry name" value="APH"/>
    <property type="match status" value="1"/>
</dbReference>
<evidence type="ECO:0000256" key="2">
    <source>
        <dbReference type="ARBA" id="ARBA00022490"/>
    </source>
</evidence>
<comment type="catalytic activity">
    <reaction evidence="5">
        <text>(5R)-5-hydroxy-L-lysine + GTP = (5R)-5-phosphooxy-L-lysine + GDP + H(+)</text>
        <dbReference type="Rhea" id="RHEA:19049"/>
        <dbReference type="ChEBI" id="CHEBI:15378"/>
        <dbReference type="ChEBI" id="CHEBI:37565"/>
        <dbReference type="ChEBI" id="CHEBI:57882"/>
        <dbReference type="ChEBI" id="CHEBI:58189"/>
        <dbReference type="ChEBI" id="CHEBI:58357"/>
        <dbReference type="EC" id="2.7.1.81"/>
    </reaction>
</comment>
<dbReference type="InterPro" id="IPR002575">
    <property type="entry name" value="Aminoglycoside_PTrfase"/>
</dbReference>
<dbReference type="SUPFAM" id="SSF56112">
    <property type="entry name" value="Protein kinase-like (PK-like)"/>
    <property type="match status" value="1"/>
</dbReference>
<evidence type="ECO:0000313" key="10">
    <source>
        <dbReference type="EMBL" id="ASV88797.1"/>
    </source>
</evidence>
<dbReference type="RefSeq" id="WP_095448220.1">
    <property type="nucleotide sequence ID" value="NZ_CP022605.1"/>
</dbReference>
<dbReference type="PANTHER" id="PTHR21064:SF1">
    <property type="entry name" value="HYDROXYLYSINE KINASE"/>
    <property type="match status" value="1"/>
</dbReference>
<reference evidence="10 11" key="1">
    <citation type="submission" date="2017-07" db="EMBL/GenBank/DDBJ databases">
        <title>Phylogenetic study on the rhizospheric bacterium Ochrobactrum sp. A44.</title>
        <authorList>
            <person name="Krzyzanowska D.M."/>
            <person name="Ossowicki A."/>
            <person name="Rajewska M."/>
            <person name="Maciag T."/>
            <person name="Kaczynski Z."/>
            <person name="Czerwicka M."/>
            <person name="Jafra S."/>
        </authorList>
    </citation>
    <scope>NUCLEOTIDE SEQUENCE [LARGE SCALE GENOMIC DNA]</scope>
    <source>
        <strain evidence="10 11">A44</strain>
        <plasmid evidence="10 11">unnamed1</plasmid>
    </source>
</reference>
<accession>A0A248UPK6</accession>
<feature type="domain" description="Aminoglycoside phosphotransferase" evidence="9">
    <location>
        <begin position="28"/>
        <end position="257"/>
    </location>
</feature>
<gene>
    <name evidence="10" type="ORF">CES85_3005</name>
</gene>
<dbReference type="EC" id="2.7.1.81" evidence="7"/>
<dbReference type="GO" id="GO:0047992">
    <property type="term" value="F:hydroxylysine kinase activity"/>
    <property type="evidence" value="ECO:0007669"/>
    <property type="project" value="UniProtKB-EC"/>
</dbReference>
<keyword evidence="4" id="KW-0418">Kinase</keyword>
<dbReference type="EMBL" id="CP022605">
    <property type="protein sequence ID" value="ASV88797.1"/>
    <property type="molecule type" value="Genomic_DNA"/>
</dbReference>
<keyword evidence="10" id="KW-0614">Plasmid</keyword>
<evidence type="ECO:0000256" key="6">
    <source>
        <dbReference type="ARBA" id="ARBA00037368"/>
    </source>
</evidence>
<dbReference type="Proteomes" id="UP000215256">
    <property type="component" value="Plasmid unnamed1"/>
</dbReference>
<proteinExistence type="predicted"/>
<comment type="function">
    <text evidence="6">Catalyzes the GTP-dependent phosphorylation of 5-hydroxy-L-lysine.</text>
</comment>
<keyword evidence="3 10" id="KW-0808">Transferase</keyword>
<organism evidence="10 11">
    <name type="scientific">Ochrobactrum quorumnocens</name>
    <dbReference type="NCBI Taxonomy" id="271865"/>
    <lineage>
        <taxon>Bacteria</taxon>
        <taxon>Pseudomonadati</taxon>
        <taxon>Pseudomonadota</taxon>
        <taxon>Alphaproteobacteria</taxon>
        <taxon>Hyphomicrobiales</taxon>
        <taxon>Brucellaceae</taxon>
        <taxon>Brucella/Ochrobactrum group</taxon>
        <taxon>Ochrobactrum</taxon>
    </lineage>
</organism>
<comment type="subcellular location">
    <subcellularLocation>
        <location evidence="1">Cytoplasm</location>
    </subcellularLocation>
</comment>